<accession>A0A2Z7A0F8</accession>
<dbReference type="EMBL" id="KV113181">
    <property type="protein sequence ID" value="KZT76528.1"/>
    <property type="molecule type" value="Genomic_DNA"/>
</dbReference>
<dbReference type="Proteomes" id="UP000250235">
    <property type="component" value="Unassembled WGS sequence"/>
</dbReference>
<sequence>MADARLPLLATYKYPIEIAGIPYHFEIHSKISNKLSRESSSGSSVQATIQRVRDLERFRAIDLLPKLRTKISDFVLPDFTQKL</sequence>
<protein>
    <submittedName>
        <fullName evidence="1">Uncharacterized protein</fullName>
    </submittedName>
</protein>
<proteinExistence type="predicted"/>
<reference evidence="1 2" key="1">
    <citation type="journal article" date="2015" name="Proc. Natl. Acad. Sci. U.S.A.">
        <title>The resurrection genome of Boea hygrometrica: A blueprint for survival of dehydration.</title>
        <authorList>
            <person name="Xiao L."/>
            <person name="Yang G."/>
            <person name="Zhang L."/>
            <person name="Yang X."/>
            <person name="Zhao S."/>
            <person name="Ji Z."/>
            <person name="Zhou Q."/>
            <person name="Hu M."/>
            <person name="Wang Y."/>
            <person name="Chen M."/>
            <person name="Xu Y."/>
            <person name="Jin H."/>
            <person name="Xiao X."/>
            <person name="Hu G."/>
            <person name="Bao F."/>
            <person name="Hu Y."/>
            <person name="Wan P."/>
            <person name="Li L."/>
            <person name="Deng X."/>
            <person name="Kuang T."/>
            <person name="Xiang C."/>
            <person name="Zhu J.K."/>
            <person name="Oliver M.J."/>
            <person name="He Y."/>
        </authorList>
    </citation>
    <scope>NUCLEOTIDE SEQUENCE [LARGE SCALE GENOMIC DNA]</scope>
    <source>
        <strain evidence="2">cv. XS01</strain>
    </source>
</reference>
<gene>
    <name evidence="1" type="ORF">F511_46448</name>
</gene>
<dbReference type="AlphaFoldDB" id="A0A2Z7A0F8"/>
<evidence type="ECO:0000313" key="2">
    <source>
        <dbReference type="Proteomes" id="UP000250235"/>
    </source>
</evidence>
<name>A0A2Z7A0F8_9LAMI</name>
<keyword evidence="2" id="KW-1185">Reference proteome</keyword>
<organism evidence="1 2">
    <name type="scientific">Dorcoceras hygrometricum</name>
    <dbReference type="NCBI Taxonomy" id="472368"/>
    <lineage>
        <taxon>Eukaryota</taxon>
        <taxon>Viridiplantae</taxon>
        <taxon>Streptophyta</taxon>
        <taxon>Embryophyta</taxon>
        <taxon>Tracheophyta</taxon>
        <taxon>Spermatophyta</taxon>
        <taxon>Magnoliopsida</taxon>
        <taxon>eudicotyledons</taxon>
        <taxon>Gunneridae</taxon>
        <taxon>Pentapetalae</taxon>
        <taxon>asterids</taxon>
        <taxon>lamiids</taxon>
        <taxon>Lamiales</taxon>
        <taxon>Gesneriaceae</taxon>
        <taxon>Didymocarpoideae</taxon>
        <taxon>Trichosporeae</taxon>
        <taxon>Loxocarpinae</taxon>
        <taxon>Dorcoceras</taxon>
    </lineage>
</organism>
<evidence type="ECO:0000313" key="1">
    <source>
        <dbReference type="EMBL" id="KZT76528.1"/>
    </source>
</evidence>